<organism evidence="3 4">
    <name type="scientific">Haladaptatus pallidirubidus</name>
    <dbReference type="NCBI Taxonomy" id="1008152"/>
    <lineage>
        <taxon>Archaea</taxon>
        <taxon>Methanobacteriati</taxon>
        <taxon>Methanobacteriota</taxon>
        <taxon>Stenosarchaea group</taxon>
        <taxon>Halobacteria</taxon>
        <taxon>Halobacteriales</taxon>
        <taxon>Haladaptataceae</taxon>
        <taxon>Haladaptatus</taxon>
    </lineage>
</organism>
<evidence type="ECO:0000313" key="3">
    <source>
        <dbReference type="EMBL" id="GAA5041288.1"/>
    </source>
</evidence>
<reference evidence="3 4" key="1">
    <citation type="journal article" date="2019" name="Int. J. Syst. Evol. Microbiol.">
        <title>The Global Catalogue of Microorganisms (GCM) 10K type strain sequencing project: providing services to taxonomists for standard genome sequencing and annotation.</title>
        <authorList>
            <consortium name="The Broad Institute Genomics Platform"/>
            <consortium name="The Broad Institute Genome Sequencing Center for Infectious Disease"/>
            <person name="Wu L."/>
            <person name="Ma J."/>
        </authorList>
    </citation>
    <scope>NUCLEOTIDE SEQUENCE [LARGE SCALE GENOMIC DNA]</scope>
    <source>
        <strain evidence="3 4">JCM 17504</strain>
    </source>
</reference>
<dbReference type="AlphaFoldDB" id="A0AAV3UBP5"/>
<dbReference type="InterPro" id="IPR052720">
    <property type="entry name" value="Glycosyl_hydrolase_97"/>
</dbReference>
<comment type="caution">
    <text evidence="3">The sequence shown here is derived from an EMBL/GenBank/DDBJ whole genome shotgun (WGS) entry which is preliminary data.</text>
</comment>
<gene>
    <name evidence="3" type="ORF">GCM10025751_03340</name>
</gene>
<dbReference type="Gene3D" id="2.70.98.10">
    <property type="match status" value="1"/>
</dbReference>
<sequence length="466" mass="50819">MPHGPQNKEDCSNKLHTSGPTRRSFLGGVTGLLAAHTTKIPEALAATISNEDDADTRTVTSPDGSVRVTFDVSSDVPTYAVSFDGTTYLTTSNLGFDFQNQPPFGATAAGDSGADITVTGSETGTATETWNPLWDQYATISQEYTYLRVGLVETSAPERAVNIEFRVFDDGLGFRFVLSDDFASNGGNVVVTSENTQFDFADDYTAWWIRNEFVNPRFEQEYDCFDAPDAAVSGRSISVTVTGTNHGSVIGGEDLSVFVDGEAIATAFVRLVPGQSESTVQFELPTLSEGNHEIRIGRSLDEALPARTIRILPSMSLSSTWLFRKGDDAAWANPDYDDGDWEQVELPANWEDHSGHTEDNVFGWYRKTITIPASWEEYGEDLLLPVGKIDDVDRTFFNGEEIGQNGSFPEDGFDTAWQLPREYSAPTETVNYGDENVIAVRVYDAGGGGGLYAGPIGPVQPDYNRS</sequence>
<dbReference type="RefSeq" id="WP_227775093.1">
    <property type="nucleotide sequence ID" value="NZ_BAABKX010000001.1"/>
</dbReference>
<keyword evidence="4" id="KW-1185">Reference proteome</keyword>
<dbReference type="SUPFAM" id="SSF49785">
    <property type="entry name" value="Galactose-binding domain-like"/>
    <property type="match status" value="1"/>
</dbReference>
<evidence type="ECO:0000313" key="4">
    <source>
        <dbReference type="Proteomes" id="UP001501729"/>
    </source>
</evidence>
<evidence type="ECO:0000259" key="2">
    <source>
        <dbReference type="Pfam" id="PF14508"/>
    </source>
</evidence>
<dbReference type="Proteomes" id="UP001501729">
    <property type="component" value="Unassembled WGS sequence"/>
</dbReference>
<dbReference type="InterPro" id="IPR008979">
    <property type="entry name" value="Galactose-bd-like_sf"/>
</dbReference>
<feature type="region of interest" description="Disordered" evidence="1">
    <location>
        <begin position="1"/>
        <end position="22"/>
    </location>
</feature>
<feature type="domain" description="Glycosyl-hydrolase 97 N-terminal" evidence="2">
    <location>
        <begin position="59"/>
        <end position="224"/>
    </location>
</feature>
<dbReference type="PANTHER" id="PTHR35803">
    <property type="entry name" value="GLUCAN 1,4-ALPHA-GLUCOSIDASE SUSB-RELATED"/>
    <property type="match status" value="1"/>
</dbReference>
<dbReference type="EMBL" id="BAABKX010000001">
    <property type="protein sequence ID" value="GAA5041288.1"/>
    <property type="molecule type" value="Genomic_DNA"/>
</dbReference>
<name>A0AAV3UBP5_9EURY</name>
<dbReference type="InterPro" id="IPR006311">
    <property type="entry name" value="TAT_signal"/>
</dbReference>
<dbReference type="PROSITE" id="PS51318">
    <property type="entry name" value="TAT"/>
    <property type="match status" value="1"/>
</dbReference>
<dbReference type="InterPro" id="IPR014718">
    <property type="entry name" value="GH-type_carb-bd"/>
</dbReference>
<feature type="compositionally biased region" description="Basic and acidic residues" evidence="1">
    <location>
        <begin position="1"/>
        <end position="13"/>
    </location>
</feature>
<dbReference type="GO" id="GO:0030246">
    <property type="term" value="F:carbohydrate binding"/>
    <property type="evidence" value="ECO:0007669"/>
    <property type="project" value="InterPro"/>
</dbReference>
<dbReference type="Gene3D" id="2.60.120.260">
    <property type="entry name" value="Galactose-binding domain-like"/>
    <property type="match status" value="1"/>
</dbReference>
<dbReference type="InterPro" id="IPR029486">
    <property type="entry name" value="GH97_N"/>
</dbReference>
<accession>A0AAV3UBP5</accession>
<dbReference type="GeneID" id="68615029"/>
<protein>
    <recommendedName>
        <fullName evidence="2">Glycosyl-hydrolase 97 N-terminal domain-containing protein</fullName>
    </recommendedName>
</protein>
<proteinExistence type="predicted"/>
<dbReference type="Pfam" id="PF14508">
    <property type="entry name" value="GH97_N"/>
    <property type="match status" value="1"/>
</dbReference>
<evidence type="ECO:0000256" key="1">
    <source>
        <dbReference type="SAM" id="MobiDB-lite"/>
    </source>
</evidence>